<dbReference type="InterPro" id="IPR036249">
    <property type="entry name" value="Thioredoxin-like_sf"/>
</dbReference>
<dbReference type="GO" id="GO:0016491">
    <property type="term" value="F:oxidoreductase activity"/>
    <property type="evidence" value="ECO:0007669"/>
    <property type="project" value="InterPro"/>
</dbReference>
<gene>
    <name evidence="2" type="ORF">HGP29_14375</name>
</gene>
<dbReference type="SUPFAM" id="SSF52833">
    <property type="entry name" value="Thioredoxin-like"/>
    <property type="match status" value="1"/>
</dbReference>
<protein>
    <submittedName>
        <fullName evidence="2">Peroxiredoxin family protein</fullName>
    </submittedName>
</protein>
<name>A0A7X8SLE7_9BACT</name>
<reference evidence="2 3" key="1">
    <citation type="submission" date="2020-04" db="EMBL/GenBank/DDBJ databases">
        <title>Flammeovirga sp. SR4, a novel species isolated from seawater.</title>
        <authorList>
            <person name="Wang X."/>
        </authorList>
    </citation>
    <scope>NUCLEOTIDE SEQUENCE [LARGE SCALE GENOMIC DNA]</scope>
    <source>
        <strain evidence="2 3">SR4</strain>
    </source>
</reference>
<evidence type="ECO:0000259" key="1">
    <source>
        <dbReference type="Pfam" id="PF00578"/>
    </source>
</evidence>
<proteinExistence type="predicted"/>
<dbReference type="EMBL" id="JABAIL010000004">
    <property type="protein sequence ID" value="NLR92400.1"/>
    <property type="molecule type" value="Genomic_DNA"/>
</dbReference>
<dbReference type="GO" id="GO:0016209">
    <property type="term" value="F:antioxidant activity"/>
    <property type="evidence" value="ECO:0007669"/>
    <property type="project" value="InterPro"/>
</dbReference>
<dbReference type="Pfam" id="PF00578">
    <property type="entry name" value="AhpC-TSA"/>
    <property type="match status" value="1"/>
</dbReference>
<feature type="domain" description="Alkyl hydroperoxide reductase subunit C/ Thiol specific antioxidant" evidence="1">
    <location>
        <begin position="42"/>
        <end position="118"/>
    </location>
</feature>
<organism evidence="2 3">
    <name type="scientific">Flammeovirga agarivorans</name>
    <dbReference type="NCBI Taxonomy" id="2726742"/>
    <lineage>
        <taxon>Bacteria</taxon>
        <taxon>Pseudomonadati</taxon>
        <taxon>Bacteroidota</taxon>
        <taxon>Cytophagia</taxon>
        <taxon>Cytophagales</taxon>
        <taxon>Flammeovirgaceae</taxon>
        <taxon>Flammeovirga</taxon>
    </lineage>
</organism>
<dbReference type="InterPro" id="IPR000866">
    <property type="entry name" value="AhpC/TSA"/>
</dbReference>
<dbReference type="Gene3D" id="3.40.30.10">
    <property type="entry name" value="Glutaredoxin"/>
    <property type="match status" value="1"/>
</dbReference>
<accession>A0A7X8SLE7</accession>
<sequence length="141" mass="16388">MNNPLSNIELRDKDGILYKLSLLKEESFSLILLNSVSSLRDISHLDLLAKHFEELKSNKTSPIVIVSQPESHLGKFLKKNKYSFPILSDPSSRISKILDCHIKKLKTSQRATIIFEEKYKERDRFIFMSTPQKHLDFLLNN</sequence>
<dbReference type="AlphaFoldDB" id="A0A7X8SLE7"/>
<comment type="caution">
    <text evidence="2">The sequence shown here is derived from an EMBL/GenBank/DDBJ whole genome shotgun (WGS) entry which is preliminary data.</text>
</comment>
<evidence type="ECO:0000313" key="2">
    <source>
        <dbReference type="EMBL" id="NLR92400.1"/>
    </source>
</evidence>
<evidence type="ECO:0000313" key="3">
    <source>
        <dbReference type="Proteomes" id="UP000585050"/>
    </source>
</evidence>
<dbReference type="RefSeq" id="WP_168883114.1">
    <property type="nucleotide sequence ID" value="NZ_JABAIL010000004.1"/>
</dbReference>
<keyword evidence="3" id="KW-1185">Reference proteome</keyword>
<dbReference type="Proteomes" id="UP000585050">
    <property type="component" value="Unassembled WGS sequence"/>
</dbReference>